<dbReference type="AlphaFoldDB" id="A0A918PQ59"/>
<dbReference type="RefSeq" id="WP_189861314.1">
    <property type="nucleotide sequence ID" value="NZ_BMVW01000008.1"/>
</dbReference>
<proteinExistence type="predicted"/>
<dbReference type="EMBL" id="BMVW01000008">
    <property type="protein sequence ID" value="GGZ17549.1"/>
    <property type="molecule type" value="Genomic_DNA"/>
</dbReference>
<reference evidence="1" key="2">
    <citation type="submission" date="2020-09" db="EMBL/GenBank/DDBJ databases">
        <authorList>
            <person name="Sun Q."/>
            <person name="Ohkuma M."/>
        </authorList>
    </citation>
    <scope>NUCLEOTIDE SEQUENCE</scope>
    <source>
        <strain evidence="1">JCM 4815</strain>
    </source>
</reference>
<evidence type="ECO:0000313" key="1">
    <source>
        <dbReference type="EMBL" id="GGZ17549.1"/>
    </source>
</evidence>
<organism evidence="1 2">
    <name type="scientific">Streptomyces poonensis</name>
    <dbReference type="NCBI Taxonomy" id="68255"/>
    <lineage>
        <taxon>Bacteria</taxon>
        <taxon>Bacillati</taxon>
        <taxon>Actinomycetota</taxon>
        <taxon>Actinomycetes</taxon>
        <taxon>Kitasatosporales</taxon>
        <taxon>Streptomycetaceae</taxon>
        <taxon>Streptomyces</taxon>
    </lineage>
</organism>
<reference evidence="1" key="1">
    <citation type="journal article" date="2014" name="Int. J. Syst. Evol. Microbiol.">
        <title>Complete genome sequence of Corynebacterium casei LMG S-19264T (=DSM 44701T), isolated from a smear-ripened cheese.</title>
        <authorList>
            <consortium name="US DOE Joint Genome Institute (JGI-PGF)"/>
            <person name="Walter F."/>
            <person name="Albersmeier A."/>
            <person name="Kalinowski J."/>
            <person name="Ruckert C."/>
        </authorList>
    </citation>
    <scope>NUCLEOTIDE SEQUENCE</scope>
    <source>
        <strain evidence="1">JCM 4815</strain>
    </source>
</reference>
<protein>
    <submittedName>
        <fullName evidence="1">Uncharacterized protein</fullName>
    </submittedName>
</protein>
<dbReference type="Proteomes" id="UP000622166">
    <property type="component" value="Unassembled WGS sequence"/>
</dbReference>
<sequence length="125" mass="13814">MAGDGQDSEAYTCGRLYSTLHALRVIGTGSSDLKEHQHIKKVYSTPRDELLRHLQQAGEHLHRAVARKEDKRTAAATKLFQALPGALPPGGIPRGNFDNKATADFLDGFRKQLSVFEEEFPALLD</sequence>
<evidence type="ECO:0000313" key="2">
    <source>
        <dbReference type="Proteomes" id="UP000622166"/>
    </source>
</evidence>
<comment type="caution">
    <text evidence="1">The sequence shown here is derived from an EMBL/GenBank/DDBJ whole genome shotgun (WGS) entry which is preliminary data.</text>
</comment>
<accession>A0A918PQ59</accession>
<keyword evidence="2" id="KW-1185">Reference proteome</keyword>
<gene>
    <name evidence="1" type="ORF">GCM10010365_41760</name>
</gene>
<name>A0A918PQ59_9ACTN</name>